<dbReference type="EMBL" id="FPJA01000005">
    <property type="protein sequence ID" value="SFW30394.1"/>
    <property type="molecule type" value="Genomic_DNA"/>
</dbReference>
<evidence type="ECO:0000313" key="3">
    <source>
        <dbReference type="Proteomes" id="UP000182958"/>
    </source>
</evidence>
<accession>A0A1K1N4L8</accession>
<name>A0A1K1N4L8_SELRU</name>
<gene>
    <name evidence="2" type="ORF">SAMN02910323_1172</name>
</gene>
<proteinExistence type="predicted"/>
<dbReference type="AlphaFoldDB" id="A0A1K1N4L8"/>
<protein>
    <submittedName>
        <fullName evidence="2">Uncharacterized protein</fullName>
    </submittedName>
</protein>
<reference evidence="3" key="1">
    <citation type="submission" date="2016-11" db="EMBL/GenBank/DDBJ databases">
        <authorList>
            <person name="Varghese N."/>
            <person name="Submissions S."/>
        </authorList>
    </citation>
    <scope>NUCLEOTIDE SEQUENCE [LARGE SCALE GENOMIC DNA]</scope>
    <source>
        <strain evidence="3">C3</strain>
    </source>
</reference>
<dbReference type="RefSeq" id="WP_026759380.1">
    <property type="nucleotide sequence ID" value="NZ_FPJA01000005.1"/>
</dbReference>
<keyword evidence="3" id="KW-1185">Reference proteome</keyword>
<evidence type="ECO:0000313" key="2">
    <source>
        <dbReference type="EMBL" id="SFW30394.1"/>
    </source>
</evidence>
<feature type="region of interest" description="Disordered" evidence="1">
    <location>
        <begin position="19"/>
        <end position="42"/>
    </location>
</feature>
<organism evidence="2 3">
    <name type="scientific">Selenomonas ruminantium</name>
    <dbReference type="NCBI Taxonomy" id="971"/>
    <lineage>
        <taxon>Bacteria</taxon>
        <taxon>Bacillati</taxon>
        <taxon>Bacillota</taxon>
        <taxon>Negativicutes</taxon>
        <taxon>Selenomonadales</taxon>
        <taxon>Selenomonadaceae</taxon>
        <taxon>Selenomonas</taxon>
    </lineage>
</organism>
<evidence type="ECO:0000256" key="1">
    <source>
        <dbReference type="SAM" id="MobiDB-lite"/>
    </source>
</evidence>
<sequence length="79" mass="8436">MEKLMNKIDVMELDMVAGGRCNPGGSKKRPRPSFHDSNANSMAANVDETQMKLPIGGGHKITMAANVFETQNASACVGK</sequence>
<dbReference type="Proteomes" id="UP000182958">
    <property type="component" value="Unassembled WGS sequence"/>
</dbReference>